<keyword evidence="1" id="KW-1133">Transmembrane helix</keyword>
<sequence>MTLSQGDGLGTGEQLVTVAAVLLGALTTHLTNYVMERSRHRRELLTRWDDRKLDAYGGYVDRVRAGIFLAVHLYEHREGIKRSERPDAEMVAEMAEAEWQRGRSFEQIMLLGGDDVVEAAHELSAAVRAIDWQATGRTSGTLEEWRELHRVAFRAINDFHEAARTDLGVLGSVMGEKHPERDLLLPAARREGSQASE</sequence>
<reference evidence="2" key="1">
    <citation type="submission" date="2022-10" db="EMBL/GenBank/DDBJ databases">
        <title>The complete genomes of actinobacterial strains from the NBC collection.</title>
        <authorList>
            <person name="Joergensen T.S."/>
            <person name="Alvarez Arevalo M."/>
            <person name="Sterndorff E.B."/>
            <person name="Faurdal D."/>
            <person name="Vuksanovic O."/>
            <person name="Mourched A.-S."/>
            <person name="Charusanti P."/>
            <person name="Shaw S."/>
            <person name="Blin K."/>
            <person name="Weber T."/>
        </authorList>
    </citation>
    <scope>NUCLEOTIDE SEQUENCE</scope>
    <source>
        <strain evidence="2">NBC_01432</strain>
    </source>
</reference>
<dbReference type="RefSeq" id="WP_329077555.1">
    <property type="nucleotide sequence ID" value="NZ_CP109495.1"/>
</dbReference>
<dbReference type="Proteomes" id="UP001432209">
    <property type="component" value="Chromosome"/>
</dbReference>
<organism evidence="2 3">
    <name type="scientific">Streptomyces niveus</name>
    <name type="common">Streptomyces spheroides</name>
    <dbReference type="NCBI Taxonomy" id="193462"/>
    <lineage>
        <taxon>Bacteria</taxon>
        <taxon>Bacillati</taxon>
        <taxon>Actinomycetota</taxon>
        <taxon>Actinomycetes</taxon>
        <taxon>Kitasatosporales</taxon>
        <taxon>Streptomycetaceae</taxon>
        <taxon>Streptomyces</taxon>
    </lineage>
</organism>
<feature type="transmembrane region" description="Helical" evidence="1">
    <location>
        <begin position="15"/>
        <end position="35"/>
    </location>
</feature>
<evidence type="ECO:0000313" key="2">
    <source>
        <dbReference type="EMBL" id="WUX53947.1"/>
    </source>
</evidence>
<evidence type="ECO:0008006" key="4">
    <source>
        <dbReference type="Google" id="ProtNLM"/>
    </source>
</evidence>
<keyword evidence="1" id="KW-0472">Membrane</keyword>
<dbReference type="EMBL" id="CP109495">
    <property type="protein sequence ID" value="WUX53947.1"/>
    <property type="molecule type" value="Genomic_DNA"/>
</dbReference>
<accession>A0ABZ2A5I2</accession>
<proteinExistence type="predicted"/>
<evidence type="ECO:0000313" key="3">
    <source>
        <dbReference type="Proteomes" id="UP001432209"/>
    </source>
</evidence>
<keyword evidence="1" id="KW-0812">Transmembrane</keyword>
<gene>
    <name evidence="2" type="ORF">OG442_21590</name>
</gene>
<evidence type="ECO:0000256" key="1">
    <source>
        <dbReference type="SAM" id="Phobius"/>
    </source>
</evidence>
<keyword evidence="3" id="KW-1185">Reference proteome</keyword>
<protein>
    <recommendedName>
        <fullName evidence="4">SMODS and SLOG-associating 2TM effector domain-containing protein</fullName>
    </recommendedName>
</protein>
<name>A0ABZ2A5I2_STRNV</name>